<comment type="similarity">
    <text evidence="1">Belongs to the cornifelin family.</text>
</comment>
<dbReference type="InterPro" id="IPR006461">
    <property type="entry name" value="PLAC_motif_containing"/>
</dbReference>
<evidence type="ECO:0000256" key="2">
    <source>
        <dbReference type="SAM" id="Phobius"/>
    </source>
</evidence>
<protein>
    <submittedName>
        <fullName evidence="3">Uncharacterized protein</fullName>
    </submittedName>
</protein>
<keyword evidence="4" id="KW-1185">Reference proteome</keyword>
<name>A0A8B6E581_MYTGA</name>
<dbReference type="Proteomes" id="UP000596742">
    <property type="component" value="Unassembled WGS sequence"/>
</dbReference>
<accession>A0A8B6E581</accession>
<keyword evidence="2" id="KW-0812">Transmembrane</keyword>
<keyword evidence="2" id="KW-0472">Membrane</keyword>
<evidence type="ECO:0000313" key="3">
    <source>
        <dbReference type="EMBL" id="VDI28401.1"/>
    </source>
</evidence>
<gene>
    <name evidence="3" type="ORF">MGAL_10B060510</name>
</gene>
<reference evidence="3" key="1">
    <citation type="submission" date="2018-11" db="EMBL/GenBank/DDBJ databases">
        <authorList>
            <person name="Alioto T."/>
            <person name="Alioto T."/>
        </authorList>
    </citation>
    <scope>NUCLEOTIDE SEQUENCE</scope>
</reference>
<keyword evidence="2" id="KW-1133">Transmembrane helix</keyword>
<dbReference type="AlphaFoldDB" id="A0A8B6E581"/>
<proteinExistence type="inferred from homology"/>
<dbReference type="PANTHER" id="PTHR15907">
    <property type="entry name" value="DUF614 FAMILY PROTEIN-RELATED"/>
    <property type="match status" value="1"/>
</dbReference>
<dbReference type="Pfam" id="PF04749">
    <property type="entry name" value="PLAC8"/>
    <property type="match status" value="1"/>
</dbReference>
<evidence type="ECO:0000256" key="1">
    <source>
        <dbReference type="ARBA" id="ARBA00009024"/>
    </source>
</evidence>
<dbReference type="NCBIfam" id="TIGR01571">
    <property type="entry name" value="A_thal_Cys_rich"/>
    <property type="match status" value="1"/>
</dbReference>
<feature type="transmembrane region" description="Helical" evidence="2">
    <location>
        <begin position="42"/>
        <end position="61"/>
    </location>
</feature>
<evidence type="ECO:0000313" key="4">
    <source>
        <dbReference type="Proteomes" id="UP000596742"/>
    </source>
</evidence>
<organism evidence="3 4">
    <name type="scientific">Mytilus galloprovincialis</name>
    <name type="common">Mediterranean mussel</name>
    <dbReference type="NCBI Taxonomy" id="29158"/>
    <lineage>
        <taxon>Eukaryota</taxon>
        <taxon>Metazoa</taxon>
        <taxon>Spiralia</taxon>
        <taxon>Lophotrochozoa</taxon>
        <taxon>Mollusca</taxon>
        <taxon>Bivalvia</taxon>
        <taxon>Autobranchia</taxon>
        <taxon>Pteriomorphia</taxon>
        <taxon>Mytilida</taxon>
        <taxon>Mytiloidea</taxon>
        <taxon>Mytilidae</taxon>
        <taxon>Mytilinae</taxon>
        <taxon>Mytilus</taxon>
    </lineage>
</organism>
<dbReference type="OrthoDB" id="1045822at2759"/>
<sequence>MSSDWRYSYIECFGNIGLSIRTYLVPCYTFGKNAQLMDKNCLLYGLLCAIPLLNVMLAVNLRRQIRIKYKISGSVPKDILALLLCPFCTLIQESQQLTDHQIETKIPSDMVIERDDVENQTTIETPS</sequence>
<dbReference type="EMBL" id="UYJE01004484">
    <property type="protein sequence ID" value="VDI28401.1"/>
    <property type="molecule type" value="Genomic_DNA"/>
</dbReference>
<comment type="caution">
    <text evidence="3">The sequence shown here is derived from an EMBL/GenBank/DDBJ whole genome shotgun (WGS) entry which is preliminary data.</text>
</comment>